<proteinExistence type="predicted"/>
<keyword evidence="2" id="KW-1185">Reference proteome</keyword>
<evidence type="ECO:0000313" key="1">
    <source>
        <dbReference type="EMBL" id="EIW78961.1"/>
    </source>
</evidence>
<dbReference type="OrthoDB" id="3228793at2759"/>
<dbReference type="GeneID" id="19209259"/>
<protein>
    <submittedName>
        <fullName evidence="1">Carbohydrate-binding module family 13 protein</fullName>
    </submittedName>
</protein>
<dbReference type="AlphaFoldDB" id="A0A5M3MK34"/>
<comment type="caution">
    <text evidence="1">The sequence shown here is derived from an EMBL/GenBank/DDBJ whole genome shotgun (WGS) entry which is preliminary data.</text>
</comment>
<dbReference type="RefSeq" id="XP_007770526.1">
    <property type="nucleotide sequence ID" value="XM_007772336.1"/>
</dbReference>
<accession>A0A5M3MK34</accession>
<dbReference type="SUPFAM" id="SSF50370">
    <property type="entry name" value="Ricin B-like lectins"/>
    <property type="match status" value="1"/>
</dbReference>
<dbReference type="Proteomes" id="UP000053558">
    <property type="component" value="Unassembled WGS sequence"/>
</dbReference>
<evidence type="ECO:0000313" key="2">
    <source>
        <dbReference type="Proteomes" id="UP000053558"/>
    </source>
</evidence>
<dbReference type="KEGG" id="cput:CONPUDRAFT_74514"/>
<gene>
    <name evidence="1" type="ORF">CONPUDRAFT_74514</name>
</gene>
<dbReference type="InterPro" id="IPR035992">
    <property type="entry name" value="Ricin_B-like_lectins"/>
</dbReference>
<organism evidence="1 2">
    <name type="scientific">Coniophora puteana (strain RWD-64-598)</name>
    <name type="common">Brown rot fungus</name>
    <dbReference type="NCBI Taxonomy" id="741705"/>
    <lineage>
        <taxon>Eukaryota</taxon>
        <taxon>Fungi</taxon>
        <taxon>Dikarya</taxon>
        <taxon>Basidiomycota</taxon>
        <taxon>Agaricomycotina</taxon>
        <taxon>Agaricomycetes</taxon>
        <taxon>Agaricomycetidae</taxon>
        <taxon>Boletales</taxon>
        <taxon>Coniophorineae</taxon>
        <taxon>Coniophoraceae</taxon>
        <taxon>Coniophora</taxon>
    </lineage>
</organism>
<dbReference type="Gene3D" id="2.80.10.50">
    <property type="match status" value="1"/>
</dbReference>
<sequence length="259" mass="28095">MSIIDHSQSEATVIEEFERGVHSPLAASSSDARGPSMETTPIRPGVYLLLQSGGQIAMDLVNENPVEGHLKHEYSNQKWEISPFEAGYSIRSLYGILGKYLTCETDSSVITKTHPVSWAIQDIPGNREPTIRIVWPNSPLAITLSSFDPGTKVRMFDGLAVYVNVTKVKLAPIGEPGQEWTVRRVGEPTTNPAPGAPVISQATYTVSSSEPAIRVEGAGNHPTIVINDGASIPENGELVFTSTTTTTTVTKVERNLRQR</sequence>
<name>A0A5M3MK34_CONPW</name>
<reference evidence="2" key="1">
    <citation type="journal article" date="2012" name="Science">
        <title>The Paleozoic origin of enzymatic lignin decomposition reconstructed from 31 fungal genomes.</title>
        <authorList>
            <person name="Floudas D."/>
            <person name="Binder M."/>
            <person name="Riley R."/>
            <person name="Barry K."/>
            <person name="Blanchette R.A."/>
            <person name="Henrissat B."/>
            <person name="Martinez A.T."/>
            <person name="Otillar R."/>
            <person name="Spatafora J.W."/>
            <person name="Yadav J.S."/>
            <person name="Aerts A."/>
            <person name="Benoit I."/>
            <person name="Boyd A."/>
            <person name="Carlson A."/>
            <person name="Copeland A."/>
            <person name="Coutinho P.M."/>
            <person name="de Vries R.P."/>
            <person name="Ferreira P."/>
            <person name="Findley K."/>
            <person name="Foster B."/>
            <person name="Gaskell J."/>
            <person name="Glotzer D."/>
            <person name="Gorecki P."/>
            <person name="Heitman J."/>
            <person name="Hesse C."/>
            <person name="Hori C."/>
            <person name="Igarashi K."/>
            <person name="Jurgens J.A."/>
            <person name="Kallen N."/>
            <person name="Kersten P."/>
            <person name="Kohler A."/>
            <person name="Kuees U."/>
            <person name="Kumar T.K.A."/>
            <person name="Kuo A."/>
            <person name="LaButti K."/>
            <person name="Larrondo L.F."/>
            <person name="Lindquist E."/>
            <person name="Ling A."/>
            <person name="Lombard V."/>
            <person name="Lucas S."/>
            <person name="Lundell T."/>
            <person name="Martin R."/>
            <person name="McLaughlin D.J."/>
            <person name="Morgenstern I."/>
            <person name="Morin E."/>
            <person name="Murat C."/>
            <person name="Nagy L.G."/>
            <person name="Nolan M."/>
            <person name="Ohm R.A."/>
            <person name="Patyshakuliyeva A."/>
            <person name="Rokas A."/>
            <person name="Ruiz-Duenas F.J."/>
            <person name="Sabat G."/>
            <person name="Salamov A."/>
            <person name="Samejima M."/>
            <person name="Schmutz J."/>
            <person name="Slot J.C."/>
            <person name="St John F."/>
            <person name="Stenlid J."/>
            <person name="Sun H."/>
            <person name="Sun S."/>
            <person name="Syed K."/>
            <person name="Tsang A."/>
            <person name="Wiebenga A."/>
            <person name="Young D."/>
            <person name="Pisabarro A."/>
            <person name="Eastwood D.C."/>
            <person name="Martin F."/>
            <person name="Cullen D."/>
            <person name="Grigoriev I.V."/>
            <person name="Hibbett D.S."/>
        </authorList>
    </citation>
    <scope>NUCLEOTIDE SEQUENCE [LARGE SCALE GENOMIC DNA]</scope>
    <source>
        <strain evidence="2">RWD-64-598 SS2</strain>
    </source>
</reference>
<dbReference type="EMBL" id="JH711581">
    <property type="protein sequence ID" value="EIW78961.1"/>
    <property type="molecule type" value="Genomic_DNA"/>
</dbReference>